<name>C4LKI6_CORK4</name>
<gene>
    <name evidence="1" type="ordered locus">ckrop_1612</name>
</gene>
<dbReference type="KEGG" id="ckp:ckrop_1612"/>
<organism evidence="1 2">
    <name type="scientific">Corynebacterium kroppenstedtii (strain DSM 44385 / JCM 11950 / CIP 105744 / CCUG 35717)</name>
    <dbReference type="NCBI Taxonomy" id="645127"/>
    <lineage>
        <taxon>Bacteria</taxon>
        <taxon>Bacillati</taxon>
        <taxon>Actinomycetota</taxon>
        <taxon>Actinomycetes</taxon>
        <taxon>Mycobacteriales</taxon>
        <taxon>Corynebacteriaceae</taxon>
        <taxon>Corynebacterium</taxon>
    </lineage>
</organism>
<sequence>MCSFYRSLSGRSPRIKATRSLRVINTYWAPGLVVPLHLATTIPTTASSF</sequence>
<dbReference type="EMBL" id="CP001620">
    <property type="protein sequence ID" value="ACR18341.1"/>
    <property type="molecule type" value="Genomic_DNA"/>
</dbReference>
<reference evidence="1 2" key="1">
    <citation type="journal article" date="2008" name="J. Biotechnol.">
        <title>Ultrafast pyrosequencing of Corynebacterium kroppenstedtii DSM44385 revealed insights into the physiology of a lipophilic corynebacterium that lacks mycolic acids.</title>
        <authorList>
            <person name="Tauch A."/>
            <person name="Schneider J."/>
            <person name="Szczepanowski R."/>
            <person name="Tilker A."/>
            <person name="Viehoever P."/>
            <person name="Gartemann K.-H."/>
            <person name="Arnold W."/>
            <person name="Blom J."/>
            <person name="Brinkrolf K."/>
            <person name="Brune I."/>
            <person name="Goetker S."/>
            <person name="Weisshaar B."/>
            <person name="Goesmann A."/>
            <person name="Droege M."/>
            <person name="Puehler A."/>
        </authorList>
    </citation>
    <scope>NUCLEOTIDE SEQUENCE [LARGE SCALE GENOMIC DNA]</scope>
    <source>
        <strain evidence="2">DSM 44385 / JCM 11950 / CIP 105744 / CCUG 35717</strain>
    </source>
</reference>
<proteinExistence type="predicted"/>
<dbReference type="HOGENOM" id="CLU_3134619_0_0_11"/>
<dbReference type="AlphaFoldDB" id="C4LKI6"/>
<evidence type="ECO:0000313" key="1">
    <source>
        <dbReference type="EMBL" id="ACR18341.1"/>
    </source>
</evidence>
<dbReference type="STRING" id="645127.ckrop_1612"/>
<evidence type="ECO:0000313" key="2">
    <source>
        <dbReference type="Proteomes" id="UP000001473"/>
    </source>
</evidence>
<keyword evidence="2" id="KW-1185">Reference proteome</keyword>
<dbReference type="Proteomes" id="UP000001473">
    <property type="component" value="Chromosome"/>
</dbReference>
<accession>C4LKI6</accession>
<protein>
    <submittedName>
        <fullName evidence="1">Uncharacterized protein</fullName>
    </submittedName>
</protein>